<evidence type="ECO:0000313" key="3">
    <source>
        <dbReference type="Proteomes" id="UP000239724"/>
    </source>
</evidence>
<comment type="caution">
    <text evidence="2">The sequence shown here is derived from an EMBL/GenBank/DDBJ whole genome shotgun (WGS) entry which is preliminary data.</text>
</comment>
<accession>A0A2S6NP03</accession>
<dbReference type="PANTHER" id="PTHR42673:SF4">
    <property type="entry name" value="MALEYLACETOACETATE ISOMERASE"/>
    <property type="match status" value="1"/>
</dbReference>
<dbReference type="PROSITE" id="PS50404">
    <property type="entry name" value="GST_NTER"/>
    <property type="match status" value="1"/>
</dbReference>
<dbReference type="Gene3D" id="1.20.1050.10">
    <property type="match status" value="1"/>
</dbReference>
<proteinExistence type="predicted"/>
<dbReference type="SUPFAM" id="SSF52833">
    <property type="entry name" value="Thioredoxin-like"/>
    <property type="match status" value="1"/>
</dbReference>
<dbReference type="PANTHER" id="PTHR42673">
    <property type="entry name" value="MALEYLACETOACETATE ISOMERASE"/>
    <property type="match status" value="1"/>
</dbReference>
<dbReference type="GO" id="GO:0006559">
    <property type="term" value="P:L-phenylalanine catabolic process"/>
    <property type="evidence" value="ECO:0007669"/>
    <property type="project" value="TreeGrafter"/>
</dbReference>
<name>A0A2S6NP03_RHOGL</name>
<dbReference type="InterPro" id="IPR036282">
    <property type="entry name" value="Glutathione-S-Trfase_C_sf"/>
</dbReference>
<feature type="domain" description="GST N-terminal" evidence="1">
    <location>
        <begin position="8"/>
        <end position="84"/>
    </location>
</feature>
<keyword evidence="2" id="KW-0808">Transferase</keyword>
<protein>
    <submittedName>
        <fullName evidence="2">Glutathione S-transferase</fullName>
    </submittedName>
</protein>
<dbReference type="GO" id="GO:0016034">
    <property type="term" value="F:maleylacetoacetate isomerase activity"/>
    <property type="evidence" value="ECO:0007669"/>
    <property type="project" value="TreeGrafter"/>
</dbReference>
<dbReference type="InterPro" id="IPR054416">
    <property type="entry name" value="GST_UstS-like_C"/>
</dbReference>
<dbReference type="InterPro" id="IPR036249">
    <property type="entry name" value="Thioredoxin-like_sf"/>
</dbReference>
<dbReference type="Gene3D" id="3.40.30.10">
    <property type="entry name" value="Glutaredoxin"/>
    <property type="match status" value="1"/>
</dbReference>
<keyword evidence="3" id="KW-1185">Reference proteome</keyword>
<dbReference type="GO" id="GO:0004364">
    <property type="term" value="F:glutathione transferase activity"/>
    <property type="evidence" value="ECO:0007669"/>
    <property type="project" value="TreeGrafter"/>
</dbReference>
<dbReference type="AlphaFoldDB" id="A0A2S6NP03"/>
<evidence type="ECO:0000259" key="1">
    <source>
        <dbReference type="PROSITE" id="PS50404"/>
    </source>
</evidence>
<dbReference type="Pfam" id="PF22041">
    <property type="entry name" value="GST_C_7"/>
    <property type="match status" value="1"/>
</dbReference>
<dbReference type="Pfam" id="PF13417">
    <property type="entry name" value="GST_N_3"/>
    <property type="match status" value="1"/>
</dbReference>
<sequence>MSITLYDLAGADPALRFSPYCWRIRFALAHKGLPVETVPWRFTETDVIAFSGQGKVPVIRDGDTVVSDSWSIAGYLEDRYPEPTLFGGATGKAHALFVNAWADGVLVGGIARFIMRDLFDIIDPKDRDYFRSSREARFGTTLEAVQDGRENRLAAFRDLLVPLRLVLRRQDWLGGTAPSYADHIVAGTLMWPRCASRFALLEDSDIVAGWLDRMLDQYGGLGRAATRAA</sequence>
<dbReference type="InterPro" id="IPR004045">
    <property type="entry name" value="Glutathione_S-Trfase_N"/>
</dbReference>
<evidence type="ECO:0000313" key="2">
    <source>
        <dbReference type="EMBL" id="PPQ39786.1"/>
    </source>
</evidence>
<organism evidence="2 3">
    <name type="scientific">Rhodopila globiformis</name>
    <name type="common">Rhodopseudomonas globiformis</name>
    <dbReference type="NCBI Taxonomy" id="1071"/>
    <lineage>
        <taxon>Bacteria</taxon>
        <taxon>Pseudomonadati</taxon>
        <taxon>Pseudomonadota</taxon>
        <taxon>Alphaproteobacteria</taxon>
        <taxon>Acetobacterales</taxon>
        <taxon>Acetobacteraceae</taxon>
        <taxon>Rhodopila</taxon>
    </lineage>
</organism>
<dbReference type="GO" id="GO:0006749">
    <property type="term" value="P:glutathione metabolic process"/>
    <property type="evidence" value="ECO:0007669"/>
    <property type="project" value="TreeGrafter"/>
</dbReference>
<dbReference type="Proteomes" id="UP000239724">
    <property type="component" value="Unassembled WGS sequence"/>
</dbReference>
<reference evidence="2 3" key="1">
    <citation type="journal article" date="2018" name="Arch. Microbiol.">
        <title>New insights into the metabolic potential of the phototrophic purple bacterium Rhodopila globiformis DSM 161(T) from its draft genome sequence and evidence for a vanadium-dependent nitrogenase.</title>
        <authorList>
            <person name="Imhoff J.F."/>
            <person name="Rahn T."/>
            <person name="Kunzel S."/>
            <person name="Neulinger S.C."/>
        </authorList>
    </citation>
    <scope>NUCLEOTIDE SEQUENCE [LARGE SCALE GENOMIC DNA]</scope>
    <source>
        <strain evidence="2 3">DSM 161</strain>
    </source>
</reference>
<dbReference type="EMBL" id="NHRY01000031">
    <property type="protein sequence ID" value="PPQ39786.1"/>
    <property type="molecule type" value="Genomic_DNA"/>
</dbReference>
<dbReference type="CDD" id="cd03038">
    <property type="entry name" value="GST_N_etherase_LigE"/>
    <property type="match status" value="1"/>
</dbReference>
<gene>
    <name evidence="2" type="ORF">CCS01_01000</name>
</gene>
<dbReference type="SUPFAM" id="SSF47616">
    <property type="entry name" value="GST C-terminal domain-like"/>
    <property type="match status" value="1"/>
</dbReference>
<dbReference type="OrthoDB" id="508035at2"/>